<comment type="caution">
    <text evidence="1">The sequence shown here is derived from an EMBL/GenBank/DDBJ whole genome shotgun (WGS) entry which is preliminary data.</text>
</comment>
<evidence type="ECO:0000313" key="1">
    <source>
        <dbReference type="EMBL" id="TCO02187.1"/>
    </source>
</evidence>
<evidence type="ECO:0000313" key="2">
    <source>
        <dbReference type="Proteomes" id="UP000295221"/>
    </source>
</evidence>
<organism evidence="1 2">
    <name type="scientific">Natronoflexus pectinivorans</name>
    <dbReference type="NCBI Taxonomy" id="682526"/>
    <lineage>
        <taxon>Bacteria</taxon>
        <taxon>Pseudomonadati</taxon>
        <taxon>Bacteroidota</taxon>
        <taxon>Bacteroidia</taxon>
        <taxon>Marinilabiliales</taxon>
        <taxon>Marinilabiliaceae</taxon>
        <taxon>Natronoflexus</taxon>
    </lineage>
</organism>
<gene>
    <name evidence="1" type="ORF">EV194_1274</name>
</gene>
<keyword evidence="2" id="KW-1185">Reference proteome</keyword>
<reference evidence="1 2" key="1">
    <citation type="submission" date="2019-03" db="EMBL/GenBank/DDBJ databases">
        <title>Genomic Encyclopedia of Type Strains, Phase IV (KMG-IV): sequencing the most valuable type-strain genomes for metagenomic binning, comparative biology and taxonomic classification.</title>
        <authorList>
            <person name="Goeker M."/>
        </authorList>
    </citation>
    <scope>NUCLEOTIDE SEQUENCE [LARGE SCALE GENOMIC DNA]</scope>
    <source>
        <strain evidence="1 2">DSM 24179</strain>
    </source>
</reference>
<accession>A0A4R2G3G9</accession>
<dbReference type="EMBL" id="SLWK01000027">
    <property type="protein sequence ID" value="TCO02187.1"/>
    <property type="molecule type" value="Genomic_DNA"/>
</dbReference>
<protein>
    <submittedName>
        <fullName evidence="1">Uncharacterized protein</fullName>
    </submittedName>
</protein>
<name>A0A4R2G3G9_9BACT</name>
<dbReference type="AlphaFoldDB" id="A0A4R2G3G9"/>
<proteinExistence type="predicted"/>
<dbReference type="Proteomes" id="UP000295221">
    <property type="component" value="Unassembled WGS sequence"/>
</dbReference>
<sequence>MPTSYIKYWGFGAYIDFCAPHKFLCRPIILTPEAPNISYM</sequence>